<dbReference type="Proteomes" id="UP001144297">
    <property type="component" value="Unassembled WGS sequence"/>
</dbReference>
<dbReference type="Pfam" id="PF08821">
    <property type="entry name" value="CGGC"/>
    <property type="match status" value="1"/>
</dbReference>
<dbReference type="EMBL" id="BSDX01000001">
    <property type="protein sequence ID" value="GLI52767.1"/>
    <property type="molecule type" value="Genomic_DNA"/>
</dbReference>
<dbReference type="SMART" id="SM01078">
    <property type="entry name" value="CGGC"/>
    <property type="match status" value="1"/>
</dbReference>
<evidence type="ECO:0000313" key="2">
    <source>
        <dbReference type="EMBL" id="GLI52767.1"/>
    </source>
</evidence>
<evidence type="ECO:0000259" key="1">
    <source>
        <dbReference type="SMART" id="SM01078"/>
    </source>
</evidence>
<organism evidence="2 3">
    <name type="scientific">Thermodesulfovibrio yellowstonii</name>
    <dbReference type="NCBI Taxonomy" id="28262"/>
    <lineage>
        <taxon>Bacteria</taxon>
        <taxon>Pseudomonadati</taxon>
        <taxon>Nitrospirota</taxon>
        <taxon>Thermodesulfovibrionia</taxon>
        <taxon>Thermodesulfovibrionales</taxon>
        <taxon>Thermodesulfovibrionaceae</taxon>
        <taxon>Thermodesulfovibrio</taxon>
    </lineage>
</organism>
<dbReference type="AlphaFoldDB" id="A0A9W6GFH6"/>
<protein>
    <submittedName>
        <fullName evidence="2">CGGC domain-containing protein</fullName>
    </submittedName>
</protein>
<gene>
    <name evidence="2" type="ORF">TISLANDTSLP1_04600</name>
</gene>
<reference evidence="2" key="1">
    <citation type="submission" date="2022-12" db="EMBL/GenBank/DDBJ databases">
        <title>Reference genome sequencing for broad-spectrum identification of bacterial and archaeal isolates by mass spectrometry.</title>
        <authorList>
            <person name="Sekiguchi Y."/>
            <person name="Tourlousse D.M."/>
        </authorList>
    </citation>
    <scope>NUCLEOTIDE SEQUENCE</scope>
    <source>
        <strain evidence="2">TSL-P1</strain>
    </source>
</reference>
<feature type="domain" description="CGGC" evidence="1">
    <location>
        <begin position="3"/>
        <end position="115"/>
    </location>
</feature>
<keyword evidence="3" id="KW-1185">Reference proteome</keyword>
<name>A0A9W6GFH6_9BACT</name>
<accession>A0A9W6GFH6</accession>
<dbReference type="InterPro" id="IPR014925">
    <property type="entry name" value="CGGC_dom"/>
</dbReference>
<comment type="caution">
    <text evidence="2">The sequence shown here is derived from an EMBL/GenBank/DDBJ whole genome shotgun (WGS) entry which is preliminary data.</text>
</comment>
<proteinExistence type="predicted"/>
<sequence>MKKIAILACKMIREQNLCPADAKCLVALLRKEGEFERYRNDDVSIVGIMDCGGCEGNKTRAICSLLLFKTQLAALKENIDVLHIGTCMIKFCPRKDDIIAAVKEKAGIEIVEGTHKYAPPTIFGN</sequence>
<evidence type="ECO:0000313" key="3">
    <source>
        <dbReference type="Proteomes" id="UP001144297"/>
    </source>
</evidence>